<keyword evidence="5" id="KW-0378">Hydrolase</keyword>
<reference evidence="14" key="1">
    <citation type="submission" date="2020-05" db="EMBL/GenBank/DDBJ databases">
        <title>Phylogenomic resolution of chytrid fungi.</title>
        <authorList>
            <person name="Stajich J.E."/>
            <person name="Amses K."/>
            <person name="Simmons R."/>
            <person name="Seto K."/>
            <person name="Myers J."/>
            <person name="Bonds A."/>
            <person name="Quandt C.A."/>
            <person name="Barry K."/>
            <person name="Liu P."/>
            <person name="Grigoriev I."/>
            <person name="Longcore J.E."/>
            <person name="James T.Y."/>
        </authorList>
    </citation>
    <scope>NUCLEOTIDE SEQUENCE</scope>
    <source>
        <strain evidence="14">JEL0318</strain>
    </source>
</reference>
<evidence type="ECO:0000256" key="11">
    <source>
        <dbReference type="SAM" id="MobiDB-lite"/>
    </source>
</evidence>
<dbReference type="Pfam" id="PF00176">
    <property type="entry name" value="SNF2-rel_dom"/>
    <property type="match status" value="1"/>
</dbReference>
<dbReference type="GO" id="GO:0008270">
    <property type="term" value="F:zinc ion binding"/>
    <property type="evidence" value="ECO:0007669"/>
    <property type="project" value="UniProtKB-KW"/>
</dbReference>
<dbReference type="InterPro" id="IPR000330">
    <property type="entry name" value="SNF2_N"/>
</dbReference>
<feature type="region of interest" description="Disordered" evidence="11">
    <location>
        <begin position="560"/>
        <end position="615"/>
    </location>
</feature>
<evidence type="ECO:0000256" key="10">
    <source>
        <dbReference type="SAM" id="Coils"/>
    </source>
</evidence>
<keyword evidence="6" id="KW-0347">Helicase</keyword>
<dbReference type="Gene3D" id="3.30.40.10">
    <property type="entry name" value="Zinc/RING finger domain, C3HC4 (zinc finger)"/>
    <property type="match status" value="1"/>
</dbReference>
<dbReference type="SMART" id="SM00490">
    <property type="entry name" value="HELICc"/>
    <property type="match status" value="1"/>
</dbReference>
<dbReference type="InterPro" id="IPR027417">
    <property type="entry name" value="P-loop_NTPase"/>
</dbReference>
<dbReference type="InterPro" id="IPR049730">
    <property type="entry name" value="SNF2/RAD54-like_C"/>
</dbReference>
<dbReference type="PROSITE" id="PS50089">
    <property type="entry name" value="ZF_RING_2"/>
    <property type="match status" value="1"/>
</dbReference>
<comment type="similarity">
    <text evidence="1">Belongs to the SNF2/RAD54 helicase family.</text>
</comment>
<dbReference type="InterPro" id="IPR050628">
    <property type="entry name" value="SNF2_RAD54_helicase_TF"/>
</dbReference>
<dbReference type="GO" id="GO:0016787">
    <property type="term" value="F:hydrolase activity"/>
    <property type="evidence" value="ECO:0007669"/>
    <property type="project" value="UniProtKB-KW"/>
</dbReference>
<dbReference type="PANTHER" id="PTHR45626">
    <property type="entry name" value="TRANSCRIPTION TERMINATION FACTOR 2-RELATED"/>
    <property type="match status" value="1"/>
</dbReference>
<dbReference type="InterPro" id="IPR014001">
    <property type="entry name" value="Helicase_ATP-bd"/>
</dbReference>
<keyword evidence="2" id="KW-0479">Metal-binding</keyword>
<evidence type="ECO:0000256" key="7">
    <source>
        <dbReference type="ARBA" id="ARBA00022833"/>
    </source>
</evidence>
<name>A0AAD5SKU8_9FUNG</name>
<dbReference type="CDD" id="cd18793">
    <property type="entry name" value="SF2_C_SNF"/>
    <property type="match status" value="1"/>
</dbReference>
<comment type="caution">
    <text evidence="14">The sequence shown here is derived from an EMBL/GenBank/DDBJ whole genome shotgun (WGS) entry which is preliminary data.</text>
</comment>
<dbReference type="GO" id="GO:0008094">
    <property type="term" value="F:ATP-dependent activity, acting on DNA"/>
    <property type="evidence" value="ECO:0007669"/>
    <property type="project" value="TreeGrafter"/>
</dbReference>
<dbReference type="GO" id="GO:0005524">
    <property type="term" value="F:ATP binding"/>
    <property type="evidence" value="ECO:0007669"/>
    <property type="project" value="UniProtKB-KW"/>
</dbReference>
<dbReference type="InterPro" id="IPR001650">
    <property type="entry name" value="Helicase_C-like"/>
</dbReference>
<gene>
    <name evidence="14" type="ORF">HK097_009042</name>
</gene>
<organism evidence="14 15">
    <name type="scientific">Rhizophlyctis rosea</name>
    <dbReference type="NCBI Taxonomy" id="64517"/>
    <lineage>
        <taxon>Eukaryota</taxon>
        <taxon>Fungi</taxon>
        <taxon>Fungi incertae sedis</taxon>
        <taxon>Chytridiomycota</taxon>
        <taxon>Chytridiomycota incertae sedis</taxon>
        <taxon>Chytridiomycetes</taxon>
        <taxon>Rhizophlyctidales</taxon>
        <taxon>Rhizophlyctidaceae</taxon>
        <taxon>Rhizophlyctis</taxon>
    </lineage>
</organism>
<dbReference type="PROSITE" id="PS51194">
    <property type="entry name" value="HELICASE_CTER"/>
    <property type="match status" value="1"/>
</dbReference>
<dbReference type="Gene3D" id="3.40.50.10810">
    <property type="entry name" value="Tandem AAA-ATPase domain"/>
    <property type="match status" value="1"/>
</dbReference>
<dbReference type="Pfam" id="PF13923">
    <property type="entry name" value="zf-C3HC4_2"/>
    <property type="match status" value="1"/>
</dbReference>
<feature type="region of interest" description="Disordered" evidence="11">
    <location>
        <begin position="1"/>
        <end position="96"/>
    </location>
</feature>
<feature type="domain" description="RING-type" evidence="12">
    <location>
        <begin position="802"/>
        <end position="840"/>
    </location>
</feature>
<evidence type="ECO:0000259" key="12">
    <source>
        <dbReference type="PROSITE" id="PS50089"/>
    </source>
</evidence>
<dbReference type="InterPro" id="IPR013083">
    <property type="entry name" value="Znf_RING/FYVE/PHD"/>
</dbReference>
<evidence type="ECO:0000256" key="3">
    <source>
        <dbReference type="ARBA" id="ARBA00022741"/>
    </source>
</evidence>
<evidence type="ECO:0000256" key="1">
    <source>
        <dbReference type="ARBA" id="ARBA00007025"/>
    </source>
</evidence>
<feature type="compositionally biased region" description="Low complexity" evidence="11">
    <location>
        <begin position="596"/>
        <end position="607"/>
    </location>
</feature>
<dbReference type="Proteomes" id="UP001212841">
    <property type="component" value="Unassembled WGS sequence"/>
</dbReference>
<feature type="compositionally biased region" description="Polar residues" evidence="11">
    <location>
        <begin position="39"/>
        <end position="49"/>
    </location>
</feature>
<evidence type="ECO:0000256" key="4">
    <source>
        <dbReference type="ARBA" id="ARBA00022771"/>
    </source>
</evidence>
<dbReference type="PANTHER" id="PTHR45626:SF17">
    <property type="entry name" value="HELICASE-LIKE TRANSCRIPTION FACTOR"/>
    <property type="match status" value="1"/>
</dbReference>
<dbReference type="EMBL" id="JADGJD010000057">
    <property type="protein sequence ID" value="KAJ3055839.1"/>
    <property type="molecule type" value="Genomic_DNA"/>
</dbReference>
<dbReference type="PROSITE" id="PS00518">
    <property type="entry name" value="ZF_RING_1"/>
    <property type="match status" value="1"/>
</dbReference>
<dbReference type="SMART" id="SM00184">
    <property type="entry name" value="RING"/>
    <property type="match status" value="1"/>
</dbReference>
<evidence type="ECO:0000256" key="2">
    <source>
        <dbReference type="ARBA" id="ARBA00022723"/>
    </source>
</evidence>
<evidence type="ECO:0000256" key="5">
    <source>
        <dbReference type="ARBA" id="ARBA00022801"/>
    </source>
</evidence>
<dbReference type="InterPro" id="IPR038718">
    <property type="entry name" value="SNF2-like_sf"/>
</dbReference>
<evidence type="ECO:0000259" key="13">
    <source>
        <dbReference type="PROSITE" id="PS51194"/>
    </source>
</evidence>
<dbReference type="InterPro" id="IPR001841">
    <property type="entry name" value="Znf_RING"/>
</dbReference>
<accession>A0AAD5SKU8</accession>
<keyword evidence="8" id="KW-0067">ATP-binding</keyword>
<dbReference type="Pfam" id="PF00271">
    <property type="entry name" value="Helicase_C"/>
    <property type="match status" value="1"/>
</dbReference>
<dbReference type="GO" id="GO:0006281">
    <property type="term" value="P:DNA repair"/>
    <property type="evidence" value="ECO:0007669"/>
    <property type="project" value="TreeGrafter"/>
</dbReference>
<feature type="domain" description="Helicase C-terminal" evidence="13">
    <location>
        <begin position="878"/>
        <end position="1029"/>
    </location>
</feature>
<keyword evidence="3" id="KW-0547">Nucleotide-binding</keyword>
<evidence type="ECO:0000313" key="14">
    <source>
        <dbReference type="EMBL" id="KAJ3055839.1"/>
    </source>
</evidence>
<keyword evidence="15" id="KW-1185">Reference proteome</keyword>
<evidence type="ECO:0000256" key="6">
    <source>
        <dbReference type="ARBA" id="ARBA00022806"/>
    </source>
</evidence>
<feature type="coiled-coil region" evidence="10">
    <location>
        <begin position="728"/>
        <end position="783"/>
    </location>
</feature>
<dbReference type="Gene3D" id="3.40.50.300">
    <property type="entry name" value="P-loop containing nucleotide triphosphate hydrolases"/>
    <property type="match status" value="1"/>
</dbReference>
<keyword evidence="4 9" id="KW-0863">Zinc-finger</keyword>
<protein>
    <submittedName>
        <fullName evidence="14">Uncharacterized protein</fullName>
    </submittedName>
</protein>
<dbReference type="InterPro" id="IPR017907">
    <property type="entry name" value="Znf_RING_CS"/>
</dbReference>
<dbReference type="AlphaFoldDB" id="A0AAD5SKU8"/>
<keyword evidence="10" id="KW-0175">Coiled coil</keyword>
<dbReference type="GO" id="GO:0004386">
    <property type="term" value="F:helicase activity"/>
    <property type="evidence" value="ECO:0007669"/>
    <property type="project" value="UniProtKB-KW"/>
</dbReference>
<dbReference type="SMART" id="SM00487">
    <property type="entry name" value="DEXDc"/>
    <property type="match status" value="1"/>
</dbReference>
<keyword evidence="7" id="KW-0862">Zinc</keyword>
<evidence type="ECO:0000256" key="8">
    <source>
        <dbReference type="ARBA" id="ARBA00022840"/>
    </source>
</evidence>
<dbReference type="SUPFAM" id="SSF52540">
    <property type="entry name" value="P-loop containing nucleoside triphosphate hydrolases"/>
    <property type="match status" value="2"/>
</dbReference>
<dbReference type="GO" id="GO:0005634">
    <property type="term" value="C:nucleus"/>
    <property type="evidence" value="ECO:0007669"/>
    <property type="project" value="TreeGrafter"/>
</dbReference>
<dbReference type="SUPFAM" id="SSF57850">
    <property type="entry name" value="RING/U-box"/>
    <property type="match status" value="1"/>
</dbReference>
<proteinExistence type="inferred from homology"/>
<feature type="compositionally biased region" description="Basic residues" evidence="11">
    <location>
        <begin position="50"/>
        <end position="66"/>
    </location>
</feature>
<sequence length="1029" mass="116263">MSSRTSSSRKRPRTAAPVPDPVESNSPSESELEDISDAGSDSGNDLATSSKKKGKAPVRGKGKGKAPAKSGKVTAGRKRKRGAEEAVPTDSNPLALPKEPERWVTLYKDDECNRWQRSVGVPPFRMGDHDRVVDSNGTFQMYWSSALPRLINETSPCGMYRSVFDPETSGSANINLEFHVNISTLDHRVSNGLPILFHSFFFKSVEKALSTKPSSKSSTTSDRMASYLEPFNQTSRPYNDSADVDPRKQPDGMQVQLYTYQLKSLGWMVKLEERIARGEGFEFCDLVQFEGSKVWLDLRNEKFYLKQSSRKLVMRSRGGILADHMGLGKTLTVVGLIMANPSPLKQQGSAWLRKWRGDDEDDYLLQSTATVILVPPHLVKQWETEVLKVWPDCEVLSIATKTQWDKITYKAIMMADIVLISFSWLKNKCFTDHHEEPMDEYTPSEIKNTKKNRLPADYRINVIRRRGVEFKRKKDALDETSPILELFMFHRVVIDEGHEVLAEKHSSQQRNAFGDLLEGIQSQFRWYVSGSPFPAAWLSMVGALKFLQWGVYKVGRKKLSSSREGDEDGADSSTPPEDANAPKSETNKNEEDEDSSSSALGSSSHHNNQSREFGPSDFRAVQWSMSPRMDPLSATLLSMIREGLFCRRDREDVKGEAMIPPIVEEVIMFDFSDVERGMYHSAMTGSLRQRQLCCHMQISDTDRAVFGPEKRTLEEIKDMMITHTAQNISAQRNRMKDLHNRIQDAQARECKNLRATQRRDQDVKDWQADVQRVVAEIAKLQSMKVYFESIVSAVTQSTMENCAICMDEIRAMVITTCGHIFCSDCLQTWLGTQARCPSCRHVLKQKDLSEVITHDSLAAKNINATHSFKELQNKYGTKMARLIEYIRQHLDGRFIIFSQWDPMLHKVGETLKENDVPNVFVQGNVHVRNAALKKFQNDEKIRVVMLSLENAASGTNLTEATHVILLDPVAGTAEQARAIEGQAIGRAHRLGQQKQITVVRFIVRGTIEEELYRRNTSVMDVARVQGGSA</sequence>
<evidence type="ECO:0000256" key="9">
    <source>
        <dbReference type="PROSITE-ProRule" id="PRU00175"/>
    </source>
</evidence>
<evidence type="ECO:0000313" key="15">
    <source>
        <dbReference type="Proteomes" id="UP001212841"/>
    </source>
</evidence>